<gene>
    <name evidence="2" type="ORF">HMPREF0762_01421</name>
</gene>
<feature type="region of interest" description="Disordered" evidence="1">
    <location>
        <begin position="44"/>
        <end position="87"/>
    </location>
</feature>
<evidence type="ECO:0000313" key="2">
    <source>
        <dbReference type="EMBL" id="EEZ60934.1"/>
    </source>
</evidence>
<evidence type="ECO:0000256" key="1">
    <source>
        <dbReference type="SAM" id="MobiDB-lite"/>
    </source>
</evidence>
<protein>
    <submittedName>
        <fullName evidence="2">Uncharacterized protein</fullName>
    </submittedName>
</protein>
<dbReference type="Proteomes" id="UP000006001">
    <property type="component" value="Unassembled WGS sequence"/>
</dbReference>
<proteinExistence type="predicted"/>
<organism evidence="2 3">
    <name type="scientific">Slackia exigua (strain ATCC 700122 / DSM 15923 / CIP 105133 / JCM 11022 / KCTC 5966 / S-7)</name>
    <dbReference type="NCBI Taxonomy" id="649764"/>
    <lineage>
        <taxon>Bacteria</taxon>
        <taxon>Bacillati</taxon>
        <taxon>Actinomycetota</taxon>
        <taxon>Coriobacteriia</taxon>
        <taxon>Eggerthellales</taxon>
        <taxon>Eggerthellaceae</taxon>
        <taxon>Slackia</taxon>
    </lineage>
</organism>
<dbReference type="EMBL" id="ACUX02000013">
    <property type="protein sequence ID" value="EEZ60934.1"/>
    <property type="molecule type" value="Genomic_DNA"/>
</dbReference>
<dbReference type="HOGENOM" id="CLU_2525756_0_0_11"/>
<sequence>MKRWLLHLRDLTMRITLAQSPRLAARDLMEMVISHSEIDAMRLSRCPQGDPWRPDAATLRDGAPDSGRRAPPAGRRAGAARFSAWIR</sequence>
<evidence type="ECO:0000313" key="3">
    <source>
        <dbReference type="Proteomes" id="UP000006001"/>
    </source>
</evidence>
<comment type="caution">
    <text evidence="2">The sequence shown here is derived from an EMBL/GenBank/DDBJ whole genome shotgun (WGS) entry which is preliminary data.</text>
</comment>
<keyword evidence="3" id="KW-1185">Reference proteome</keyword>
<reference evidence="2" key="1">
    <citation type="submission" date="2009-10" db="EMBL/GenBank/DDBJ databases">
        <authorList>
            <person name="Weinstock G."/>
            <person name="Sodergren E."/>
            <person name="Clifton S."/>
            <person name="Fulton L."/>
            <person name="Fulton B."/>
            <person name="Courtney L."/>
            <person name="Fronick C."/>
            <person name="Harrison M."/>
            <person name="Strong C."/>
            <person name="Farmer C."/>
            <person name="Delahaunty K."/>
            <person name="Markovic C."/>
            <person name="Hall O."/>
            <person name="Minx P."/>
            <person name="Tomlinson C."/>
            <person name="Mitreva M."/>
            <person name="Nelson J."/>
            <person name="Hou S."/>
            <person name="Wollam A."/>
            <person name="Pepin K.H."/>
            <person name="Johnson M."/>
            <person name="Bhonagiri V."/>
            <person name="Nash W.E."/>
            <person name="Warren W."/>
            <person name="Chinwalla A."/>
            <person name="Mardis E.R."/>
            <person name="Wilson R.K."/>
        </authorList>
    </citation>
    <scope>NUCLEOTIDE SEQUENCE [LARGE SCALE GENOMIC DNA]</scope>
    <source>
        <strain evidence="2">ATCC 700122</strain>
    </source>
</reference>
<accession>D0WHU9</accession>
<feature type="compositionally biased region" description="Low complexity" evidence="1">
    <location>
        <begin position="69"/>
        <end position="81"/>
    </location>
</feature>
<dbReference type="AlphaFoldDB" id="D0WHU9"/>
<name>D0WHU9_SLAES</name>